<dbReference type="AlphaFoldDB" id="A8WNV5"/>
<feature type="transmembrane region" description="Helical" evidence="1">
    <location>
        <begin position="136"/>
        <end position="156"/>
    </location>
</feature>
<evidence type="ECO:0000313" key="3">
    <source>
        <dbReference type="Proteomes" id="UP000008549"/>
    </source>
</evidence>
<reference evidence="2 3" key="1">
    <citation type="journal article" date="2003" name="PLoS Biol.">
        <title>The genome sequence of Caenorhabditis briggsae: a platform for comparative genomics.</title>
        <authorList>
            <person name="Stein L.D."/>
            <person name="Bao Z."/>
            <person name="Blasiar D."/>
            <person name="Blumenthal T."/>
            <person name="Brent M.R."/>
            <person name="Chen N."/>
            <person name="Chinwalla A."/>
            <person name="Clarke L."/>
            <person name="Clee C."/>
            <person name="Coghlan A."/>
            <person name="Coulson A."/>
            <person name="D'Eustachio P."/>
            <person name="Fitch D.H."/>
            <person name="Fulton L.A."/>
            <person name="Fulton R.E."/>
            <person name="Griffiths-Jones S."/>
            <person name="Harris T.W."/>
            <person name="Hillier L.W."/>
            <person name="Kamath R."/>
            <person name="Kuwabara P.E."/>
            <person name="Mardis E.R."/>
            <person name="Marra M.A."/>
            <person name="Miner T.L."/>
            <person name="Minx P."/>
            <person name="Mullikin J.C."/>
            <person name="Plumb R.W."/>
            <person name="Rogers J."/>
            <person name="Schein J.E."/>
            <person name="Sohrmann M."/>
            <person name="Spieth J."/>
            <person name="Stajich J.E."/>
            <person name="Wei C."/>
            <person name="Willey D."/>
            <person name="Wilson R.K."/>
            <person name="Durbin R."/>
            <person name="Waterston R.H."/>
        </authorList>
    </citation>
    <scope>NUCLEOTIDE SEQUENCE [LARGE SCALE GENOMIC DNA]</scope>
    <source>
        <strain evidence="2 3">AF16</strain>
    </source>
</reference>
<feature type="transmembrane region" description="Helical" evidence="1">
    <location>
        <begin position="277"/>
        <end position="299"/>
    </location>
</feature>
<feature type="transmembrane region" description="Helical" evidence="1">
    <location>
        <begin position="97"/>
        <end position="115"/>
    </location>
</feature>
<dbReference type="GeneID" id="8577403"/>
<dbReference type="KEGG" id="cbr:CBG_00803"/>
<dbReference type="Pfam" id="PF10318">
    <property type="entry name" value="7TM_GPCR_Srh"/>
    <property type="match status" value="1"/>
</dbReference>
<dbReference type="RefSeq" id="XP_002635408.1">
    <property type="nucleotide sequence ID" value="XM_002635362.1"/>
</dbReference>
<dbReference type="CTD" id="8577403"/>
<feature type="transmembrane region" description="Helical" evidence="1">
    <location>
        <begin position="54"/>
        <end position="77"/>
    </location>
</feature>
<evidence type="ECO:0000313" key="2">
    <source>
        <dbReference type="EMBL" id="CAP22161.1"/>
    </source>
</evidence>
<dbReference type="OMA" id="LQIYIEM"/>
<dbReference type="InterPro" id="IPR053220">
    <property type="entry name" value="Nematode_rcpt-like_serp_H"/>
</dbReference>
<keyword evidence="1" id="KW-0812">Transmembrane</keyword>
<keyword evidence="1" id="KW-1133">Transmembrane helix</keyword>
<keyword evidence="1" id="KW-0472">Membrane</keyword>
<evidence type="ECO:0000256" key="1">
    <source>
        <dbReference type="SAM" id="Phobius"/>
    </source>
</evidence>
<dbReference type="EMBL" id="HE600931">
    <property type="protein sequence ID" value="CAP22161.1"/>
    <property type="molecule type" value="Genomic_DNA"/>
</dbReference>
<dbReference type="eggNOG" id="ENOG502SY7B">
    <property type="taxonomic scope" value="Eukaryota"/>
</dbReference>
<gene>
    <name evidence="2 4" type="ORF">CBG00803</name>
    <name evidence="2" type="ORF">CBG_00803</name>
</gene>
<reference evidence="2 3" key="2">
    <citation type="journal article" date="2011" name="PLoS Genet.">
        <title>Caenorhabditis briggsae recombinant inbred line genotypes reveal inter-strain incompatibility and the evolution of recombination.</title>
        <authorList>
            <person name="Ross J.A."/>
            <person name="Koboldt D.C."/>
            <person name="Staisch J.E."/>
            <person name="Chamberlin H.M."/>
            <person name="Gupta B.P."/>
            <person name="Miller R.D."/>
            <person name="Baird S.E."/>
            <person name="Haag E.S."/>
        </authorList>
    </citation>
    <scope>NUCLEOTIDE SEQUENCE [LARGE SCALE GENOMIC DNA]</scope>
    <source>
        <strain evidence="2 3">AF16</strain>
    </source>
</reference>
<feature type="transmembrane region" description="Helical" evidence="1">
    <location>
        <begin position="20"/>
        <end position="42"/>
    </location>
</feature>
<feature type="transmembrane region" description="Helical" evidence="1">
    <location>
        <begin position="195"/>
        <end position="221"/>
    </location>
</feature>
<organism evidence="2 3">
    <name type="scientific">Caenorhabditis briggsae</name>
    <dbReference type="NCBI Taxonomy" id="6238"/>
    <lineage>
        <taxon>Eukaryota</taxon>
        <taxon>Metazoa</taxon>
        <taxon>Ecdysozoa</taxon>
        <taxon>Nematoda</taxon>
        <taxon>Chromadorea</taxon>
        <taxon>Rhabditida</taxon>
        <taxon>Rhabditina</taxon>
        <taxon>Rhabditomorpha</taxon>
        <taxon>Rhabditoidea</taxon>
        <taxon>Rhabditidae</taxon>
        <taxon>Peloderinae</taxon>
        <taxon>Caenorhabditis</taxon>
    </lineage>
</organism>
<dbReference type="HOGENOM" id="CLU_042960_1_1_1"/>
<keyword evidence="3" id="KW-1185">Reference proteome</keyword>
<protein>
    <submittedName>
        <fullName evidence="2">Protein CBG00803</fullName>
    </submittedName>
</protein>
<sequence length="336" mass="38630">MSNLCSVNAQLLADPDKFKIACHIMTIIAIPIHFYGTWCILFKTSNTMKSVKKLLLWSHCLGALLDLSLSFVSIPYFLFPTFSGYALGQMNMPMLQIYIEMSLAALLCTSILSIYENRYYILFAQNENHWWNKTRDYFLSLNYLIAVTFIAPNYLFCPDQISAFEIIKTKLPCTPEHSIDDRRIFVGAIDLNFTFFSLTIEAILLFIEIATFFFIVFFKLVHRNKRKMSLMSNRTHGLQTKFVIALCLQSTVPLLLIAVPITYVLATLRLTYHNQLLTNLCVLIGSSHGIVATIVMVLIHKPYRDATVYLCCCSKRNANFDSKNFTVNFTNRMIKY</sequence>
<dbReference type="InterPro" id="IPR019422">
    <property type="entry name" value="7TM_GPCR_serpentine_rcpt_Srh"/>
</dbReference>
<evidence type="ECO:0000313" key="4">
    <source>
        <dbReference type="WormBase" id="CBG00803"/>
    </source>
</evidence>
<proteinExistence type="predicted"/>
<dbReference type="PANTHER" id="PTHR22941">
    <property type="entry name" value="SERPENTINE RECEPTOR"/>
    <property type="match status" value="1"/>
</dbReference>
<dbReference type="InParanoid" id="A8WNV5"/>
<dbReference type="Proteomes" id="UP000008549">
    <property type="component" value="Unassembled WGS sequence"/>
</dbReference>
<dbReference type="SUPFAM" id="SSF81321">
    <property type="entry name" value="Family A G protein-coupled receptor-like"/>
    <property type="match status" value="1"/>
</dbReference>
<feature type="transmembrane region" description="Helical" evidence="1">
    <location>
        <begin position="242"/>
        <end position="265"/>
    </location>
</feature>
<name>A8WNV5_CAEBR</name>
<accession>A8WNV5</accession>
<dbReference type="PANTHER" id="PTHR22941:SF163">
    <property type="entry name" value="SERPENTINE RECEPTOR, CLASS H"/>
    <property type="match status" value="1"/>
</dbReference>
<dbReference type="WormBase" id="CBG00803">
    <property type="protein sequence ID" value="CBP24994"/>
    <property type="gene ID" value="WBGene00024135"/>
</dbReference>